<comment type="catalytic activity">
    <reaction evidence="6">
        <text>hydrogencarbonate + H(+) = CO2 + H2O</text>
        <dbReference type="Rhea" id="RHEA:10748"/>
        <dbReference type="ChEBI" id="CHEBI:15377"/>
        <dbReference type="ChEBI" id="CHEBI:15378"/>
        <dbReference type="ChEBI" id="CHEBI:16526"/>
        <dbReference type="ChEBI" id="CHEBI:17544"/>
        <dbReference type="EC" id="4.2.1.1"/>
    </reaction>
</comment>
<dbReference type="EC" id="4.2.1.1" evidence="2"/>
<evidence type="ECO:0000256" key="7">
    <source>
        <dbReference type="SAM" id="SignalP"/>
    </source>
</evidence>
<evidence type="ECO:0000256" key="3">
    <source>
        <dbReference type="ARBA" id="ARBA00022723"/>
    </source>
</evidence>
<evidence type="ECO:0000256" key="2">
    <source>
        <dbReference type="ARBA" id="ARBA00012925"/>
    </source>
</evidence>
<evidence type="ECO:0000313" key="10">
    <source>
        <dbReference type="Proteomes" id="UP000701801"/>
    </source>
</evidence>
<dbReference type="GO" id="GO:0004089">
    <property type="term" value="F:carbonate dehydratase activity"/>
    <property type="evidence" value="ECO:0007669"/>
    <property type="project" value="UniProtKB-EC"/>
</dbReference>
<reference evidence="9" key="1">
    <citation type="submission" date="2021-07" db="EMBL/GenBank/DDBJ databases">
        <authorList>
            <person name="Durling M."/>
        </authorList>
    </citation>
    <scope>NUCLEOTIDE SEQUENCE</scope>
</reference>
<gene>
    <name evidence="9" type="ORF">HYALB_00004927</name>
</gene>
<evidence type="ECO:0000259" key="8">
    <source>
        <dbReference type="PROSITE" id="PS51144"/>
    </source>
</evidence>
<feature type="signal peptide" evidence="7">
    <location>
        <begin position="1"/>
        <end position="26"/>
    </location>
</feature>
<keyword evidence="3" id="KW-0479">Metal-binding</keyword>
<comment type="similarity">
    <text evidence="1">Belongs to the alpha-carbonic anhydrase family.</text>
</comment>
<name>A0A9N9Q259_9HELO</name>
<dbReference type="InterPro" id="IPR041891">
    <property type="entry name" value="Alpha_CA_prokaryot-like"/>
</dbReference>
<dbReference type="SMART" id="SM01057">
    <property type="entry name" value="Carb_anhydrase"/>
    <property type="match status" value="1"/>
</dbReference>
<dbReference type="SUPFAM" id="SSF51069">
    <property type="entry name" value="Carbonic anhydrase"/>
    <property type="match status" value="1"/>
</dbReference>
<keyword evidence="5" id="KW-0456">Lyase</keyword>
<evidence type="ECO:0000256" key="4">
    <source>
        <dbReference type="ARBA" id="ARBA00022833"/>
    </source>
</evidence>
<keyword evidence="7" id="KW-0732">Signal</keyword>
<dbReference type="AlphaFoldDB" id="A0A9N9Q259"/>
<evidence type="ECO:0000256" key="1">
    <source>
        <dbReference type="ARBA" id="ARBA00010718"/>
    </source>
</evidence>
<protein>
    <recommendedName>
        <fullName evidence="2">carbonic anhydrase</fullName>
        <ecNumber evidence="2">4.2.1.1</ecNumber>
    </recommendedName>
</protein>
<dbReference type="InterPro" id="IPR023561">
    <property type="entry name" value="Carbonic_anhydrase_a-class"/>
</dbReference>
<feature type="domain" description="Alpha-carbonic anhydrase" evidence="8">
    <location>
        <begin position="52"/>
        <end position="284"/>
    </location>
</feature>
<keyword evidence="4" id="KW-0862">Zinc</keyword>
<keyword evidence="10" id="KW-1185">Reference proteome</keyword>
<accession>A0A9N9Q259</accession>
<dbReference type="Pfam" id="PF00194">
    <property type="entry name" value="Carb_anhydrase"/>
    <property type="match status" value="1"/>
</dbReference>
<dbReference type="InterPro" id="IPR001148">
    <property type="entry name" value="CA_dom"/>
</dbReference>
<dbReference type="OrthoDB" id="429145at2759"/>
<comment type="caution">
    <text evidence="9">The sequence shown here is derived from an EMBL/GenBank/DDBJ whole genome shotgun (WGS) entry which is preliminary data.</text>
</comment>
<organism evidence="9 10">
    <name type="scientific">Hymenoscyphus albidus</name>
    <dbReference type="NCBI Taxonomy" id="595503"/>
    <lineage>
        <taxon>Eukaryota</taxon>
        <taxon>Fungi</taxon>
        <taxon>Dikarya</taxon>
        <taxon>Ascomycota</taxon>
        <taxon>Pezizomycotina</taxon>
        <taxon>Leotiomycetes</taxon>
        <taxon>Helotiales</taxon>
        <taxon>Helotiaceae</taxon>
        <taxon>Hymenoscyphus</taxon>
    </lineage>
</organism>
<proteinExistence type="inferred from homology"/>
<dbReference type="PANTHER" id="PTHR18952:SF265">
    <property type="entry name" value="CARBONIC ANHYDRASE"/>
    <property type="match status" value="1"/>
</dbReference>
<dbReference type="PROSITE" id="PS51144">
    <property type="entry name" value="ALPHA_CA_2"/>
    <property type="match status" value="1"/>
</dbReference>
<evidence type="ECO:0000256" key="6">
    <source>
        <dbReference type="ARBA" id="ARBA00048348"/>
    </source>
</evidence>
<dbReference type="PANTHER" id="PTHR18952">
    <property type="entry name" value="CARBONIC ANHYDRASE"/>
    <property type="match status" value="1"/>
</dbReference>
<dbReference type="CDD" id="cd03124">
    <property type="entry name" value="alpha_CA_prokaryotic_like"/>
    <property type="match status" value="1"/>
</dbReference>
<sequence>MKFTATTLVLSLTLFVGSATASCAHGTDLMKRTTFTKRDLSNGRLVERVEPAAFGYHGPRGPAAWHSLKPEWETCKTGKQQSPIDLIAGATKPVEAGAIKFDFPLVNTTEFENLGTTIEVIMQGKGATTTIDGKVFNMRQFHFHTPGEHTINGEYMPLEMHMVHQSDDGNFAVIAVGFQLNENGDLNDVLEQLAPKLYAIKEPGAITQTGELNLASLVADLSSQPFSNYGGSLTTPPCTEGINFYVAQNPAQLDVKTFNAIKSIVHFNSRFVQNDIGAGNVLTM</sequence>
<dbReference type="EMBL" id="CAJVRM010000033">
    <property type="protein sequence ID" value="CAG8972062.1"/>
    <property type="molecule type" value="Genomic_DNA"/>
</dbReference>
<dbReference type="Proteomes" id="UP000701801">
    <property type="component" value="Unassembled WGS sequence"/>
</dbReference>
<dbReference type="Gene3D" id="3.10.200.10">
    <property type="entry name" value="Alpha carbonic anhydrase"/>
    <property type="match status" value="1"/>
</dbReference>
<evidence type="ECO:0000256" key="5">
    <source>
        <dbReference type="ARBA" id="ARBA00023239"/>
    </source>
</evidence>
<feature type="chain" id="PRO_5040441021" description="carbonic anhydrase" evidence="7">
    <location>
        <begin position="27"/>
        <end position="284"/>
    </location>
</feature>
<evidence type="ECO:0000313" key="9">
    <source>
        <dbReference type="EMBL" id="CAG8972062.1"/>
    </source>
</evidence>
<dbReference type="GO" id="GO:0008270">
    <property type="term" value="F:zinc ion binding"/>
    <property type="evidence" value="ECO:0007669"/>
    <property type="project" value="InterPro"/>
</dbReference>
<dbReference type="InterPro" id="IPR036398">
    <property type="entry name" value="CA_dom_sf"/>
</dbReference>
<dbReference type="PROSITE" id="PS51257">
    <property type="entry name" value="PROKAR_LIPOPROTEIN"/>
    <property type="match status" value="1"/>
</dbReference>